<dbReference type="InterPro" id="IPR036388">
    <property type="entry name" value="WH-like_DNA-bd_sf"/>
</dbReference>
<evidence type="ECO:0000313" key="7">
    <source>
        <dbReference type="EMBL" id="KFZ28907.1"/>
    </source>
</evidence>
<dbReference type="RefSeq" id="WP_034732176.1">
    <property type="nucleotide sequence ID" value="NZ_JPIN01000006.1"/>
</dbReference>
<dbReference type="Gene3D" id="1.10.1740.10">
    <property type="match status" value="1"/>
</dbReference>
<dbReference type="PANTHER" id="PTHR43133">
    <property type="entry name" value="RNA POLYMERASE ECF-TYPE SIGMA FACTO"/>
    <property type="match status" value="1"/>
</dbReference>
<gene>
    <name evidence="7" type="ORF">IDAT_06840</name>
</gene>
<organism evidence="7 8">
    <name type="scientific">Pseudidiomarina atlantica</name>
    <dbReference type="NCBI Taxonomy" id="1517416"/>
    <lineage>
        <taxon>Bacteria</taxon>
        <taxon>Pseudomonadati</taxon>
        <taxon>Pseudomonadota</taxon>
        <taxon>Gammaproteobacteria</taxon>
        <taxon>Alteromonadales</taxon>
        <taxon>Idiomarinaceae</taxon>
        <taxon>Pseudidiomarina</taxon>
    </lineage>
</organism>
<feature type="domain" description="RNA polymerase sigma factor 70 region 4 type 2" evidence="6">
    <location>
        <begin position="126"/>
        <end position="177"/>
    </location>
</feature>
<evidence type="ECO:0000259" key="5">
    <source>
        <dbReference type="Pfam" id="PF04542"/>
    </source>
</evidence>
<evidence type="ECO:0000313" key="8">
    <source>
        <dbReference type="Proteomes" id="UP000053718"/>
    </source>
</evidence>
<dbReference type="PANTHER" id="PTHR43133:SF46">
    <property type="entry name" value="RNA POLYMERASE SIGMA-70 FACTOR ECF SUBFAMILY"/>
    <property type="match status" value="1"/>
</dbReference>
<dbReference type="OrthoDB" id="9780326at2"/>
<dbReference type="Pfam" id="PF04542">
    <property type="entry name" value="Sigma70_r2"/>
    <property type="match status" value="1"/>
</dbReference>
<dbReference type="AlphaFoldDB" id="A0A094IP75"/>
<dbReference type="InterPro" id="IPR013325">
    <property type="entry name" value="RNA_pol_sigma_r2"/>
</dbReference>
<dbReference type="GO" id="GO:0006352">
    <property type="term" value="P:DNA-templated transcription initiation"/>
    <property type="evidence" value="ECO:0007669"/>
    <property type="project" value="InterPro"/>
</dbReference>
<dbReference type="SUPFAM" id="SSF88659">
    <property type="entry name" value="Sigma3 and sigma4 domains of RNA polymerase sigma factors"/>
    <property type="match status" value="1"/>
</dbReference>
<comment type="similarity">
    <text evidence="1">Belongs to the sigma-70 factor family. ECF subfamily.</text>
</comment>
<dbReference type="InterPro" id="IPR007627">
    <property type="entry name" value="RNA_pol_sigma70_r2"/>
</dbReference>
<dbReference type="GO" id="GO:0003677">
    <property type="term" value="F:DNA binding"/>
    <property type="evidence" value="ECO:0007669"/>
    <property type="project" value="InterPro"/>
</dbReference>
<comment type="caution">
    <text evidence="7">The sequence shown here is derived from an EMBL/GenBank/DDBJ whole genome shotgun (WGS) entry which is preliminary data.</text>
</comment>
<evidence type="ECO:0000256" key="1">
    <source>
        <dbReference type="ARBA" id="ARBA00010641"/>
    </source>
</evidence>
<accession>A0A094IP75</accession>
<dbReference type="Gene3D" id="1.10.10.10">
    <property type="entry name" value="Winged helix-like DNA-binding domain superfamily/Winged helix DNA-binding domain"/>
    <property type="match status" value="1"/>
</dbReference>
<dbReference type="eggNOG" id="COG1595">
    <property type="taxonomic scope" value="Bacteria"/>
</dbReference>
<evidence type="ECO:0000256" key="3">
    <source>
        <dbReference type="ARBA" id="ARBA00023082"/>
    </source>
</evidence>
<proteinExistence type="inferred from homology"/>
<evidence type="ECO:0000259" key="6">
    <source>
        <dbReference type="Pfam" id="PF08281"/>
    </source>
</evidence>
<dbReference type="EMBL" id="JPIN01000006">
    <property type="protein sequence ID" value="KFZ28907.1"/>
    <property type="molecule type" value="Genomic_DNA"/>
</dbReference>
<dbReference type="InterPro" id="IPR013249">
    <property type="entry name" value="RNA_pol_sigma70_r4_t2"/>
</dbReference>
<dbReference type="STRING" id="1517416.IDAT_06840"/>
<dbReference type="InterPro" id="IPR013324">
    <property type="entry name" value="RNA_pol_sigma_r3/r4-like"/>
</dbReference>
<dbReference type="Proteomes" id="UP000053718">
    <property type="component" value="Unassembled WGS sequence"/>
</dbReference>
<dbReference type="GO" id="GO:0016987">
    <property type="term" value="F:sigma factor activity"/>
    <property type="evidence" value="ECO:0007669"/>
    <property type="project" value="UniProtKB-KW"/>
</dbReference>
<dbReference type="SUPFAM" id="SSF88946">
    <property type="entry name" value="Sigma2 domain of RNA polymerase sigma factors"/>
    <property type="match status" value="1"/>
</dbReference>
<name>A0A094IP75_9GAMM</name>
<keyword evidence="8" id="KW-1185">Reference proteome</keyword>
<dbReference type="Pfam" id="PF08281">
    <property type="entry name" value="Sigma70_r4_2"/>
    <property type="match status" value="1"/>
</dbReference>
<protein>
    <submittedName>
        <fullName evidence="7">RNA polymerase sigma 70</fullName>
    </submittedName>
</protein>
<evidence type="ECO:0000256" key="2">
    <source>
        <dbReference type="ARBA" id="ARBA00023015"/>
    </source>
</evidence>
<reference evidence="7 8" key="1">
    <citation type="submission" date="2014-06" db="EMBL/GenBank/DDBJ databases">
        <title>Draft genome sequence of Idiomarina sp. MCCC 1A10513.</title>
        <authorList>
            <person name="Du J."/>
            <person name="Lai Q."/>
            <person name="Shao Z."/>
        </authorList>
    </citation>
    <scope>NUCLEOTIDE SEQUENCE [LARGE SCALE GENOMIC DNA]</scope>
    <source>
        <strain evidence="7 8">MCCC 1A10513</strain>
    </source>
</reference>
<dbReference type="InterPro" id="IPR014284">
    <property type="entry name" value="RNA_pol_sigma-70_dom"/>
</dbReference>
<keyword evidence="3" id="KW-0731">Sigma factor</keyword>
<dbReference type="NCBIfam" id="TIGR02937">
    <property type="entry name" value="sigma70-ECF"/>
    <property type="match status" value="1"/>
</dbReference>
<evidence type="ECO:0000256" key="4">
    <source>
        <dbReference type="ARBA" id="ARBA00023163"/>
    </source>
</evidence>
<feature type="domain" description="RNA polymerase sigma-70 region 2" evidence="5">
    <location>
        <begin position="33"/>
        <end position="99"/>
    </location>
</feature>
<keyword evidence="4" id="KW-0804">Transcription</keyword>
<dbReference type="InterPro" id="IPR039425">
    <property type="entry name" value="RNA_pol_sigma-70-like"/>
</dbReference>
<keyword evidence="2" id="KW-0805">Transcription regulation</keyword>
<sequence>MTAQVLTHNSFQDPDTDLVMAAANGNINAFQQLFERHQRKIYALVWRLAGDNAMAEDLTQEVFIKLWDVIDSFRGESKFSTWLHTVATRVAISELRKQRNWQQLQLTDASDYAEQLSHDEAPDLGTLDRLMLRLPPQTRAVFVLHCIEGLRHEDVAQELNIAVGTSKAQVHRARTMLEEWLSHE</sequence>